<comment type="similarity">
    <text evidence="5">Belongs to the peptidase M24A family. Methionine aminopeptidase type 1 subfamily.</text>
</comment>
<feature type="binding site" evidence="5">
    <location>
        <position position="333"/>
    </location>
    <ligand>
        <name>substrate</name>
    </ligand>
</feature>
<comment type="cofactor">
    <cofactor evidence="5">
        <name>Co(2+)</name>
        <dbReference type="ChEBI" id="CHEBI:48828"/>
    </cofactor>
    <cofactor evidence="5">
        <name>Zn(2+)</name>
        <dbReference type="ChEBI" id="CHEBI:29105"/>
    </cofactor>
    <cofactor evidence="5">
        <name>Mn(2+)</name>
        <dbReference type="ChEBI" id="CHEBI:29035"/>
    </cofactor>
    <cofactor evidence="5">
        <name>Fe(2+)</name>
        <dbReference type="ChEBI" id="CHEBI:29033"/>
    </cofactor>
    <text evidence="5">Binds 2 divalent metal cations per subunit. Has a high-affinity and a low affinity metal-binding site. The true nature of the physiological cofactor is under debate. The enzyme is active with cobalt, zinc, manganese or divalent iron ions. Most likely, methionine aminopeptidases function as mononuclear Fe(2+)-metalloproteases under physiological conditions, and the catalytically relevant metal-binding site has been assigned to the histidine-containing high-affinity site.</text>
</comment>
<accession>A0ABM1DYT5</accession>
<evidence type="ECO:0000256" key="5">
    <source>
        <dbReference type="HAMAP-Rule" id="MF_03174"/>
    </source>
</evidence>
<dbReference type="InterPro" id="IPR001714">
    <property type="entry name" value="Pept_M24_MAP"/>
</dbReference>
<keyword evidence="8" id="KW-1185">Reference proteome</keyword>
<dbReference type="InterPro" id="IPR000994">
    <property type="entry name" value="Pept_M24"/>
</dbReference>
<dbReference type="RefSeq" id="XP_014665106.1">
    <property type="nucleotide sequence ID" value="XM_014809620.1"/>
</dbReference>
<comment type="catalytic activity">
    <reaction evidence="5 6">
        <text>Release of N-terminal amino acids, preferentially methionine, from peptides and arylamides.</text>
        <dbReference type="EC" id="3.4.11.18"/>
    </reaction>
</comment>
<feature type="domain" description="Peptidase M24" evidence="7">
    <location>
        <begin position="167"/>
        <end position="396"/>
    </location>
</feature>
<dbReference type="GeneID" id="106807311"/>
<evidence type="ECO:0000313" key="8">
    <source>
        <dbReference type="Proteomes" id="UP000695022"/>
    </source>
</evidence>
<name>A0ABM1DYT5_PRICU</name>
<feature type="binding site" evidence="5">
    <location>
        <position position="389"/>
    </location>
    <ligand>
        <name>a divalent metal cation</name>
        <dbReference type="ChEBI" id="CHEBI:60240"/>
        <label>1</label>
    </ligand>
</feature>
<evidence type="ECO:0000256" key="2">
    <source>
        <dbReference type="ARBA" id="ARBA00022670"/>
    </source>
</evidence>
<sequence>MYLLSKSSSESRLACKRTMPMTMMRCCRCLRLHLQQELHNSTLKPANCIRNQSQSRCNSTYMYRHPRMLTCSHDDRLLRCETAPVIQKRSIFDRLWKSIVGTTPDNRVPNEEPSFSLVTPQLVSPERPVPSYIQRPPYALSTFTLPEADLGLPAEKPIVNSEGDIVAMREACTAARTVLNTAADALQPGVTTDEIDRIVHETCISLGVYPSPLNVCVFAGFPKSVCTSVNNVMCHGIPDDRPLQDGDIINVDVTVFCNGYHGDLSETYVIGEVDEKATDLIAVAKLCRDAAISACKPGQSYSVIGDTISYICQETGYASVPDFCGHGIGKYFHGPPCIIHISNNIQGVMEPGVTFTVEPIITEGKTAFTILDDGWTAVASDQSRSAQFEHTVLVTDTGVEILTL</sequence>
<dbReference type="NCBIfam" id="TIGR00500">
    <property type="entry name" value="met_pdase_I"/>
    <property type="match status" value="1"/>
</dbReference>
<feature type="binding site" evidence="5">
    <location>
        <position position="252"/>
    </location>
    <ligand>
        <name>a divalent metal cation</name>
        <dbReference type="ChEBI" id="CHEBI:60240"/>
        <label>1</label>
    </ligand>
</feature>
<proteinExistence type="inferred from homology"/>
<evidence type="ECO:0000256" key="1">
    <source>
        <dbReference type="ARBA" id="ARBA00022438"/>
    </source>
</evidence>
<protein>
    <recommendedName>
        <fullName evidence="6">Methionine aminopeptidase</fullName>
        <ecNumber evidence="6">3.4.11.18</ecNumber>
    </recommendedName>
</protein>
<dbReference type="Pfam" id="PF00557">
    <property type="entry name" value="Peptidase_M24"/>
    <property type="match status" value="1"/>
</dbReference>
<evidence type="ECO:0000256" key="4">
    <source>
        <dbReference type="ARBA" id="ARBA00022801"/>
    </source>
</evidence>
<gene>
    <name evidence="9" type="primary">LOC106807311</name>
</gene>
<organism evidence="8 9">
    <name type="scientific">Priapulus caudatus</name>
    <name type="common">Priapulid worm</name>
    <dbReference type="NCBI Taxonomy" id="37621"/>
    <lineage>
        <taxon>Eukaryota</taxon>
        <taxon>Metazoa</taxon>
        <taxon>Ecdysozoa</taxon>
        <taxon>Scalidophora</taxon>
        <taxon>Priapulida</taxon>
        <taxon>Priapulimorpha</taxon>
        <taxon>Priapulimorphida</taxon>
        <taxon>Priapulidae</taxon>
        <taxon>Priapulus</taxon>
    </lineage>
</organism>
<evidence type="ECO:0000256" key="3">
    <source>
        <dbReference type="ARBA" id="ARBA00022723"/>
    </source>
</evidence>
<keyword evidence="4 5" id="KW-0378">Hydrolase</keyword>
<dbReference type="EC" id="3.4.11.18" evidence="6"/>
<dbReference type="CDD" id="cd01086">
    <property type="entry name" value="MetAP1"/>
    <property type="match status" value="1"/>
</dbReference>
<feature type="binding site" evidence="5">
    <location>
        <position position="358"/>
    </location>
    <ligand>
        <name>a divalent metal cation</name>
        <dbReference type="ChEBI" id="CHEBI:60240"/>
        <label>2</label>
        <note>catalytic</note>
    </ligand>
</feature>
<evidence type="ECO:0000256" key="6">
    <source>
        <dbReference type="RuleBase" id="RU003653"/>
    </source>
</evidence>
<keyword evidence="3 5" id="KW-0479">Metal-binding</keyword>
<dbReference type="PRINTS" id="PR00599">
    <property type="entry name" value="MAPEPTIDASE"/>
</dbReference>
<dbReference type="Proteomes" id="UP000695022">
    <property type="component" value="Unplaced"/>
</dbReference>
<keyword evidence="2 5" id="KW-0645">Protease</keyword>
<dbReference type="Gene3D" id="3.90.230.10">
    <property type="entry name" value="Creatinase/methionine aminopeptidase superfamily"/>
    <property type="match status" value="1"/>
</dbReference>
<feature type="binding site" evidence="5">
    <location>
        <position position="263"/>
    </location>
    <ligand>
        <name>a divalent metal cation</name>
        <dbReference type="ChEBI" id="CHEBI:60240"/>
        <label>1</label>
    </ligand>
</feature>
<evidence type="ECO:0000259" key="7">
    <source>
        <dbReference type="Pfam" id="PF00557"/>
    </source>
</evidence>
<dbReference type="InterPro" id="IPR036005">
    <property type="entry name" value="Creatinase/aminopeptidase-like"/>
</dbReference>
<feature type="binding site" evidence="5">
    <location>
        <position position="263"/>
    </location>
    <ligand>
        <name>a divalent metal cation</name>
        <dbReference type="ChEBI" id="CHEBI:60240"/>
        <label>2</label>
        <note>catalytic</note>
    </ligand>
</feature>
<comment type="function">
    <text evidence="6">Cotranslationally removes the N-terminal methionine from nascent proteins. The N-terminal methionine is often cleaved when the second residue in the primary sequence is small and uncharged (Met-Ala-, Cys, Gly, Pro, Ser, Thr, or Val).</text>
</comment>
<feature type="binding site" evidence="5">
    <location>
        <position position="389"/>
    </location>
    <ligand>
        <name>a divalent metal cation</name>
        <dbReference type="ChEBI" id="CHEBI:60240"/>
        <label>2</label>
        <note>catalytic</note>
    </ligand>
</feature>
<evidence type="ECO:0000313" key="9">
    <source>
        <dbReference type="RefSeq" id="XP_014665106.1"/>
    </source>
</evidence>
<dbReference type="PANTHER" id="PTHR43330">
    <property type="entry name" value="METHIONINE AMINOPEPTIDASE"/>
    <property type="match status" value="1"/>
</dbReference>
<dbReference type="HAMAP" id="MF_01974">
    <property type="entry name" value="MetAP_1"/>
    <property type="match status" value="1"/>
</dbReference>
<feature type="binding site" evidence="5">
    <location>
        <position position="235"/>
    </location>
    <ligand>
        <name>substrate</name>
    </ligand>
</feature>
<reference evidence="9" key="1">
    <citation type="submission" date="2025-08" db="UniProtKB">
        <authorList>
            <consortium name="RefSeq"/>
        </authorList>
    </citation>
    <scope>IDENTIFICATION</scope>
</reference>
<dbReference type="PANTHER" id="PTHR43330:SF8">
    <property type="entry name" value="METHIONINE AMINOPEPTIDASE 1D, MITOCHONDRIAL"/>
    <property type="match status" value="1"/>
</dbReference>
<feature type="binding site" evidence="5">
    <location>
        <position position="326"/>
    </location>
    <ligand>
        <name>a divalent metal cation</name>
        <dbReference type="ChEBI" id="CHEBI:60240"/>
        <label>2</label>
        <note>catalytic</note>
    </ligand>
</feature>
<dbReference type="SUPFAM" id="SSF55920">
    <property type="entry name" value="Creatinase/aminopeptidase"/>
    <property type="match status" value="1"/>
</dbReference>
<dbReference type="InterPro" id="IPR002467">
    <property type="entry name" value="Pept_M24A_MAP1"/>
</dbReference>
<keyword evidence="1 5" id="KW-0031">Aminopeptidase</keyword>